<dbReference type="Proteomes" id="UP000198935">
    <property type="component" value="Unassembled WGS sequence"/>
</dbReference>
<protein>
    <submittedName>
        <fullName evidence="2">Uncharacterized protein</fullName>
    </submittedName>
</protein>
<keyword evidence="1" id="KW-0472">Membrane</keyword>
<dbReference type="EMBL" id="FNPI01000024">
    <property type="protein sequence ID" value="SDZ64352.1"/>
    <property type="molecule type" value="Genomic_DNA"/>
</dbReference>
<keyword evidence="3" id="KW-1185">Reference proteome</keyword>
<evidence type="ECO:0000313" key="3">
    <source>
        <dbReference type="Proteomes" id="UP000198935"/>
    </source>
</evidence>
<evidence type="ECO:0000256" key="1">
    <source>
        <dbReference type="SAM" id="Phobius"/>
    </source>
</evidence>
<dbReference type="AlphaFoldDB" id="A0A1H3UPH6"/>
<gene>
    <name evidence="2" type="ORF">SAMN05421736_12439</name>
</gene>
<keyword evidence="1" id="KW-0812">Transmembrane</keyword>
<sequence>MKVQKKEEFHIKEALKGLIWGLIMMIGLFLVLHFVFGIKAFQ</sequence>
<organism evidence="2 3">
    <name type="scientific">Evansella caseinilytica</name>
    <dbReference type="NCBI Taxonomy" id="1503961"/>
    <lineage>
        <taxon>Bacteria</taxon>
        <taxon>Bacillati</taxon>
        <taxon>Bacillota</taxon>
        <taxon>Bacilli</taxon>
        <taxon>Bacillales</taxon>
        <taxon>Bacillaceae</taxon>
        <taxon>Evansella</taxon>
    </lineage>
</organism>
<accession>A0A1H3UPH6</accession>
<keyword evidence="1" id="KW-1133">Transmembrane helix</keyword>
<name>A0A1H3UPH6_9BACI</name>
<feature type="transmembrane region" description="Helical" evidence="1">
    <location>
        <begin position="18"/>
        <end position="38"/>
    </location>
</feature>
<proteinExistence type="predicted"/>
<evidence type="ECO:0000313" key="2">
    <source>
        <dbReference type="EMBL" id="SDZ64352.1"/>
    </source>
</evidence>
<reference evidence="3" key="1">
    <citation type="submission" date="2016-10" db="EMBL/GenBank/DDBJ databases">
        <authorList>
            <person name="Varghese N."/>
            <person name="Submissions S."/>
        </authorList>
    </citation>
    <scope>NUCLEOTIDE SEQUENCE [LARGE SCALE GENOMIC DNA]</scope>
    <source>
        <strain evidence="3">SP</strain>
    </source>
</reference>